<dbReference type="GO" id="GO:0005096">
    <property type="term" value="F:GTPase activator activity"/>
    <property type="evidence" value="ECO:0007669"/>
    <property type="project" value="UniProtKB-KW"/>
</dbReference>
<dbReference type="EMBL" id="MCFI01000010">
    <property type="protein sequence ID" value="ORY82027.1"/>
    <property type="molecule type" value="Genomic_DNA"/>
</dbReference>
<proteinExistence type="predicted"/>
<protein>
    <recommendedName>
        <fullName evidence="3">Rab-GAP TBC domain-containing protein</fullName>
    </recommendedName>
</protein>
<dbReference type="SUPFAM" id="SSF47923">
    <property type="entry name" value="Ypt/Rab-GAP domain of gyp1p"/>
    <property type="match status" value="1"/>
</dbReference>
<organism evidence="4 5">
    <name type="scientific">Protomyces lactucae-debilis</name>
    <dbReference type="NCBI Taxonomy" id="2754530"/>
    <lineage>
        <taxon>Eukaryota</taxon>
        <taxon>Fungi</taxon>
        <taxon>Dikarya</taxon>
        <taxon>Ascomycota</taxon>
        <taxon>Taphrinomycotina</taxon>
        <taxon>Taphrinomycetes</taxon>
        <taxon>Taphrinales</taxon>
        <taxon>Protomycetaceae</taxon>
        <taxon>Protomyces</taxon>
    </lineage>
</organism>
<dbReference type="Gene3D" id="1.10.472.80">
    <property type="entry name" value="Ypt/Rab-GAP domain of gyp1p, domain 3"/>
    <property type="match status" value="1"/>
</dbReference>
<dbReference type="Pfam" id="PF00566">
    <property type="entry name" value="RabGAP-TBC"/>
    <property type="match status" value="1"/>
</dbReference>
<evidence type="ECO:0000256" key="1">
    <source>
        <dbReference type="ARBA" id="ARBA00022468"/>
    </source>
</evidence>
<evidence type="ECO:0000313" key="4">
    <source>
        <dbReference type="EMBL" id="ORY82027.1"/>
    </source>
</evidence>
<evidence type="ECO:0000259" key="3">
    <source>
        <dbReference type="PROSITE" id="PS50086"/>
    </source>
</evidence>
<dbReference type="PANTHER" id="PTHR22957:SF337">
    <property type="entry name" value="TBC1 DOMAIN FAMILY MEMBER 5"/>
    <property type="match status" value="1"/>
</dbReference>
<keyword evidence="1" id="KW-0343">GTPase activation</keyword>
<comment type="caution">
    <text evidence="4">The sequence shown here is derived from an EMBL/GenBank/DDBJ whole genome shotgun (WGS) entry which is preliminary data.</text>
</comment>
<dbReference type="Proteomes" id="UP000193685">
    <property type="component" value="Unassembled WGS sequence"/>
</dbReference>
<keyword evidence="5" id="KW-1185">Reference proteome</keyword>
<dbReference type="AlphaFoldDB" id="A0A1Y2FEJ0"/>
<dbReference type="InterPro" id="IPR035969">
    <property type="entry name" value="Rab-GAP_TBC_sf"/>
</dbReference>
<dbReference type="PROSITE" id="PS50086">
    <property type="entry name" value="TBC_RABGAP"/>
    <property type="match status" value="1"/>
</dbReference>
<feature type="domain" description="Rab-GAP TBC" evidence="3">
    <location>
        <begin position="1"/>
        <end position="111"/>
    </location>
</feature>
<sequence>MHELAGVLLCVVEQAGGPNVLANTYALFDAVMRYAASFYEVPSKGESPVCVRANHIQHTLLVQFDPSLAEKLSHLEVEPQMYTLKWLRLLFLREFTFNEVLVLWDLLFAADRTLKLMDFIACAMLIRIHDRLMLPETDYSAALTLLMRYPHPGTVPALFVQDALALRAGESGQNLMERYQGSSTASQRQVLAKPPLVETSTNLAGVAGYSLGALLHQTDRLGLNNYFKGTLTELSRGVTEARQVLSRQSTGTSGSPSTPSGSHVNRELAGHLALVISNLRCGEPLEENLQRLEDLKYVLQGRKSLAELKQVKVPERQRPATAPQAEAIPTSSIEKATVRGKQPAVPAGATKRVSLQSDFGFLL</sequence>
<reference evidence="4 5" key="1">
    <citation type="submission" date="2016-07" db="EMBL/GenBank/DDBJ databases">
        <title>Pervasive Adenine N6-methylation of Active Genes in Fungi.</title>
        <authorList>
            <consortium name="DOE Joint Genome Institute"/>
            <person name="Mondo S.J."/>
            <person name="Dannebaum R.O."/>
            <person name="Kuo R.C."/>
            <person name="Labutti K."/>
            <person name="Haridas S."/>
            <person name="Kuo A."/>
            <person name="Salamov A."/>
            <person name="Ahrendt S.R."/>
            <person name="Lipzen A."/>
            <person name="Sullivan W."/>
            <person name="Andreopoulos W.B."/>
            <person name="Clum A."/>
            <person name="Lindquist E."/>
            <person name="Daum C."/>
            <person name="Ramamoorthy G.K."/>
            <person name="Gryganskyi A."/>
            <person name="Culley D."/>
            <person name="Magnuson J.K."/>
            <person name="James T.Y."/>
            <person name="O'Malley M.A."/>
            <person name="Stajich J.E."/>
            <person name="Spatafora J.W."/>
            <person name="Visel A."/>
            <person name="Grigoriev I.V."/>
        </authorList>
    </citation>
    <scope>NUCLEOTIDE SEQUENCE [LARGE SCALE GENOMIC DNA]</scope>
    <source>
        <strain evidence="4 5">12-1054</strain>
    </source>
</reference>
<dbReference type="STRING" id="56484.A0A1Y2FEJ0"/>
<dbReference type="FunFam" id="1.10.472.80:FF:000038">
    <property type="entry name" value="TBC1 domain family member 5"/>
    <property type="match status" value="1"/>
</dbReference>
<dbReference type="InterPro" id="IPR000195">
    <property type="entry name" value="Rab-GAP-TBC_dom"/>
</dbReference>
<feature type="compositionally biased region" description="Low complexity" evidence="2">
    <location>
        <begin position="249"/>
        <end position="262"/>
    </location>
</feature>
<gene>
    <name evidence="4" type="ORF">BCR37DRAFT_379945</name>
</gene>
<accession>A0A1Y2FEJ0</accession>
<feature type="region of interest" description="Disordered" evidence="2">
    <location>
        <begin position="243"/>
        <end position="264"/>
    </location>
</feature>
<dbReference type="RefSeq" id="XP_040725161.1">
    <property type="nucleotide sequence ID" value="XM_040869383.1"/>
</dbReference>
<name>A0A1Y2FEJ0_PROLT</name>
<dbReference type="PANTHER" id="PTHR22957">
    <property type="entry name" value="TBC1 DOMAIN FAMILY MEMBER GTPASE-ACTIVATING PROTEIN"/>
    <property type="match status" value="1"/>
</dbReference>
<evidence type="ECO:0000313" key="5">
    <source>
        <dbReference type="Proteomes" id="UP000193685"/>
    </source>
</evidence>
<dbReference type="GeneID" id="63785982"/>
<dbReference type="OrthoDB" id="27140at2759"/>
<evidence type="ECO:0000256" key="2">
    <source>
        <dbReference type="SAM" id="MobiDB-lite"/>
    </source>
</evidence>